<dbReference type="PANTHER" id="PTHR22572">
    <property type="entry name" value="SUGAR-1-PHOSPHATE GUANYL TRANSFERASE"/>
    <property type="match status" value="1"/>
</dbReference>
<organism evidence="3 4">
    <name type="scientific">Donghicola mangrovi</name>
    <dbReference type="NCBI Taxonomy" id="2729614"/>
    <lineage>
        <taxon>Bacteria</taxon>
        <taxon>Pseudomonadati</taxon>
        <taxon>Pseudomonadota</taxon>
        <taxon>Alphaproteobacteria</taxon>
        <taxon>Rhodobacterales</taxon>
        <taxon>Roseobacteraceae</taxon>
        <taxon>Donghicola</taxon>
    </lineage>
</organism>
<dbReference type="InterPro" id="IPR000644">
    <property type="entry name" value="CBS_dom"/>
</dbReference>
<dbReference type="PROSITE" id="PS51371">
    <property type="entry name" value="CBS"/>
    <property type="match status" value="1"/>
</dbReference>
<dbReference type="CDD" id="cd06426">
    <property type="entry name" value="NTP_transferase_like_2"/>
    <property type="match status" value="1"/>
</dbReference>
<keyword evidence="4" id="KW-1185">Reference proteome</keyword>
<dbReference type="SUPFAM" id="SSF53448">
    <property type="entry name" value="Nucleotide-diphospho-sugar transferases"/>
    <property type="match status" value="1"/>
</dbReference>
<evidence type="ECO:0000313" key="4">
    <source>
        <dbReference type="Proteomes" id="UP000523601"/>
    </source>
</evidence>
<sequence>MVSLDATIRESIAAIDRGARQIALVVDGENRLLGVVTDGDIRRALLRGVDIQAPVSEIVERRFSYVTELQGYAAARRLMREKSIHHVPILGPDNEVLDLVSIDDVSGLRRRDTEVILMAGGLGTRLRPLTETVPKPMLPVGGRPLLELIIENFVEQGFTNFTVSLNYKGEMISDHFGDGAAFGARIKYQQETQRMGTAGALSLLPERPNAPFVVMNGDLLTSMRFDALESFHIENGSIATMCAREYSVQVPYGVIETEGSRLSKIVEKPVHNHYVNAGIYMLSPEALDFIEPETPLDMPVLFERLVEAERIASVFPMREYWIDIGRIEDLERARTEYPSEFVSK</sequence>
<dbReference type="Proteomes" id="UP000523601">
    <property type="component" value="Unassembled WGS sequence"/>
</dbReference>
<feature type="domain" description="CBS" evidence="2">
    <location>
        <begin position="1"/>
        <end position="51"/>
    </location>
</feature>
<accession>A0ABX2PD45</accession>
<evidence type="ECO:0000259" key="2">
    <source>
        <dbReference type="PROSITE" id="PS51371"/>
    </source>
</evidence>
<proteinExistence type="predicted"/>
<dbReference type="InterPro" id="IPR046342">
    <property type="entry name" value="CBS_dom_sf"/>
</dbReference>
<dbReference type="InterPro" id="IPR005835">
    <property type="entry name" value="NTP_transferase_dom"/>
</dbReference>
<dbReference type="CDD" id="cd04607">
    <property type="entry name" value="CBS_pair_NTP_transferase_assoc"/>
    <property type="match status" value="1"/>
</dbReference>
<dbReference type="Gene3D" id="3.10.580.10">
    <property type="entry name" value="CBS-domain"/>
    <property type="match status" value="1"/>
</dbReference>
<evidence type="ECO:0000313" key="3">
    <source>
        <dbReference type="EMBL" id="NVO26947.1"/>
    </source>
</evidence>
<dbReference type="InterPro" id="IPR050486">
    <property type="entry name" value="Mannose-1P_guanyltransferase"/>
</dbReference>
<evidence type="ECO:0000256" key="1">
    <source>
        <dbReference type="PROSITE-ProRule" id="PRU00703"/>
    </source>
</evidence>
<dbReference type="Gene3D" id="3.90.550.10">
    <property type="entry name" value="Spore Coat Polysaccharide Biosynthesis Protein SpsA, Chain A"/>
    <property type="match status" value="1"/>
</dbReference>
<protein>
    <submittedName>
        <fullName evidence="3">CBS domain-containing protein</fullName>
    </submittedName>
</protein>
<dbReference type="Pfam" id="PF00483">
    <property type="entry name" value="NTP_transferase"/>
    <property type="match status" value="1"/>
</dbReference>
<dbReference type="SUPFAM" id="SSF54631">
    <property type="entry name" value="CBS-domain pair"/>
    <property type="match status" value="1"/>
</dbReference>
<reference evidence="3 4" key="1">
    <citation type="submission" date="2020-04" db="EMBL/GenBank/DDBJ databases">
        <title>Donghicola sp., a member of the Rhodobacteraceae family isolated from mangrove forest in Thailand.</title>
        <authorList>
            <person name="Charoenyingcharoen P."/>
            <person name="Yukphan P."/>
        </authorList>
    </citation>
    <scope>NUCLEOTIDE SEQUENCE [LARGE SCALE GENOMIC DNA]</scope>
    <source>
        <strain evidence="3 4">C2-DW-16</strain>
    </source>
</reference>
<dbReference type="InterPro" id="IPR029044">
    <property type="entry name" value="Nucleotide-diphossugar_trans"/>
</dbReference>
<dbReference type="Pfam" id="PF00571">
    <property type="entry name" value="CBS"/>
    <property type="match status" value="2"/>
</dbReference>
<comment type="caution">
    <text evidence="3">The sequence shown here is derived from an EMBL/GenBank/DDBJ whole genome shotgun (WGS) entry which is preliminary data.</text>
</comment>
<keyword evidence="1" id="KW-0129">CBS domain</keyword>
<gene>
    <name evidence="3" type="ORF">HJ526_05920</name>
</gene>
<dbReference type="EMBL" id="JABCJD010000002">
    <property type="protein sequence ID" value="NVO26947.1"/>
    <property type="molecule type" value="Genomic_DNA"/>
</dbReference>
<name>A0ABX2PD45_9RHOB</name>